<evidence type="ECO:0000313" key="2">
    <source>
        <dbReference type="Proteomes" id="UP000774000"/>
    </source>
</evidence>
<dbReference type="RefSeq" id="WP_204703279.1">
    <property type="nucleotide sequence ID" value="NZ_JAFBDQ010000038.1"/>
</dbReference>
<reference evidence="1" key="1">
    <citation type="submission" date="2021-01" db="EMBL/GenBank/DDBJ databases">
        <title>Genomic Encyclopedia of Type Strains, Phase IV (KMG-IV): sequencing the most valuable type-strain genomes for metagenomic binning, comparative biology and taxonomic classification.</title>
        <authorList>
            <person name="Goeker M."/>
        </authorList>
    </citation>
    <scope>NUCLEOTIDE SEQUENCE</scope>
    <source>
        <strain evidence="1">DSM 23230</strain>
    </source>
</reference>
<accession>A0A938XVD3</accession>
<keyword evidence="2" id="KW-1185">Reference proteome</keyword>
<evidence type="ECO:0008006" key="3">
    <source>
        <dbReference type="Google" id="ProtNLM"/>
    </source>
</evidence>
<dbReference type="AlphaFoldDB" id="A0A938XVD3"/>
<dbReference type="EMBL" id="JAFBDQ010000038">
    <property type="protein sequence ID" value="MBM7558228.1"/>
    <property type="molecule type" value="Genomic_DNA"/>
</dbReference>
<name>A0A938XVD3_9FIRM</name>
<evidence type="ECO:0000313" key="1">
    <source>
        <dbReference type="EMBL" id="MBM7558228.1"/>
    </source>
</evidence>
<gene>
    <name evidence="1" type="ORF">JOC47_003098</name>
</gene>
<protein>
    <recommendedName>
        <fullName evidence="3">Swt1-like HEPN domain-containing protein</fullName>
    </recommendedName>
</protein>
<comment type="caution">
    <text evidence="1">The sequence shown here is derived from an EMBL/GenBank/DDBJ whole genome shotgun (WGS) entry which is preliminary data.</text>
</comment>
<sequence>MNWKEIERVDDGFSGKKKSMKVPRQWVYEHYYEIFNLLFRIENALRILVYIVLKEKFQGGWDDIQITSDDNQQGTISSIAKRRMNQDEDFGYLGYSVTCPIMYLTSGELIGIIISDSYWEHFNDYFNCKRKLVKTKLDEISNVRNALAHFRPLKKEDVELVKQNASHILNSVEDGLMNIFKINDIVPTNTEEEWYSSLNNLESEYCDLSFKQSPNKEWIKININYCCPIINNKKNFIGN</sequence>
<proteinExistence type="predicted"/>
<organism evidence="1 2">
    <name type="scientific">Halanaerobacter jeridensis</name>
    <dbReference type="NCBI Taxonomy" id="706427"/>
    <lineage>
        <taxon>Bacteria</taxon>
        <taxon>Bacillati</taxon>
        <taxon>Bacillota</taxon>
        <taxon>Clostridia</taxon>
        <taxon>Halanaerobiales</taxon>
        <taxon>Halobacteroidaceae</taxon>
        <taxon>Halanaerobacter</taxon>
    </lineage>
</organism>
<dbReference type="Proteomes" id="UP000774000">
    <property type="component" value="Unassembled WGS sequence"/>
</dbReference>